<proteinExistence type="predicted"/>
<dbReference type="Proteomes" id="UP001140234">
    <property type="component" value="Unassembled WGS sequence"/>
</dbReference>
<evidence type="ECO:0000313" key="1">
    <source>
        <dbReference type="EMBL" id="KAJ2768454.1"/>
    </source>
</evidence>
<keyword evidence="2" id="KW-1185">Reference proteome</keyword>
<protein>
    <submittedName>
        <fullName evidence="1">Uncharacterized protein</fullName>
    </submittedName>
</protein>
<organism evidence="1 2">
    <name type="scientific">Coemansia nantahalensis</name>
    <dbReference type="NCBI Taxonomy" id="2789366"/>
    <lineage>
        <taxon>Eukaryota</taxon>
        <taxon>Fungi</taxon>
        <taxon>Fungi incertae sedis</taxon>
        <taxon>Zoopagomycota</taxon>
        <taxon>Kickxellomycotina</taxon>
        <taxon>Kickxellomycetes</taxon>
        <taxon>Kickxellales</taxon>
        <taxon>Kickxellaceae</taxon>
        <taxon>Coemansia</taxon>
    </lineage>
</organism>
<accession>A0ACC1JW93</accession>
<comment type="caution">
    <text evidence="1">The sequence shown here is derived from an EMBL/GenBank/DDBJ whole genome shotgun (WGS) entry which is preliminary data.</text>
</comment>
<dbReference type="EMBL" id="JANBUJ010001171">
    <property type="protein sequence ID" value="KAJ2768454.1"/>
    <property type="molecule type" value="Genomic_DNA"/>
</dbReference>
<sequence>MASNDAFGAPAPGITVDRPKESSATASEEADSSLSSPVPSYLHTPAEPYDASSTDLRQLQLHSQVQQCMDVASDDQQRGTVLDAVASALQSEIDAAELAPGSVWYLVERKWFAAWQEVASGLVQRKVGPMDFSAIAGMGGELLPDLKLGEDVEAVPADVWRKMVKLYGTQGPKAEVRRVVAVCADGGQAVLELYPPSVFFIAKSLLGMARSEDASRVAISLGASLAELKWQICNAAGFTDPERPLDPLGPLVLFRPTARTVGGMVSAQPPTYEAAVTGDNTADTGVEGIDARHIERIDADDSTSLMAAGILPESTVVFTFASLDESSSADVDASEYGGPFSRRMTMDDDAASEASSSYMAATASDPLRRGWDVYGADSGSIPSSGFNGDNADMGVSSTAVVRSSPASQVHYLCGLNNLGNTCFMNSALQCLGHFGDLTQYFVSNVHLRELNRDNPLGMKGAVASAYGHLVKAMWGIGQGSYAPRVFKQTIAQWAPQFRGYNQQDAPEFLSFLLDGMHEDLNRIVHKPYIEVPDADGRPDAEIADEQWDIYKRRNDSVVVDLFQGQFRSTLVCPVCSHVSVMFDPFMYLTLPLPVQRQKWVEVLFVPADPAVYATRMQLLVRKDDTIKQLKQTVGHFAQCDPARLLACDVLSTSIYSVYSDADGLGDIRDTDVVHLYELGTDAARAAADPASAPAAVVQLLCSQPSAPSSSYSYSSYSYGPEITTKPLFLTLPNCEVTLAELYLHIATALARWTTVDMSKITRQLQDACMGAKGGADERLLELLGQAACLRVHRGTAASSSFGGRTQYRNLSSISSYVYSGRRNPGPPDAFRAFEDRLTNDSCEPLVKAKHDKPSGDQAAADVAADRTAASAGPSALSPAVVAGTKGGGGAGSRRRVRSIGGADDYSTRWDSSSDNDGSGAMHGTPKRPRSNNGSDSEARDCVVARTAPERTVDADPQNSDKADSMDSSRDGPVSALDAPQAPGTQGNPEMVDAGDIGNSSDDDMASATAALSFSDLLSTKVQLSTGNTLICEWSKEGTKALLAELVGGQDSAAADPAKSMFDFERTDAFRMPEIEDATLYKDLAPAGRVALDQKPRTVVRPPSSHGQRQLR</sequence>
<feature type="non-terminal residue" evidence="1">
    <location>
        <position position="1111"/>
    </location>
</feature>
<gene>
    <name evidence="1" type="ORF">IWQ57_003527</name>
</gene>
<name>A0ACC1JW93_9FUNG</name>
<reference evidence="1" key="1">
    <citation type="submission" date="2022-07" db="EMBL/GenBank/DDBJ databases">
        <title>Phylogenomic reconstructions and comparative analyses of Kickxellomycotina fungi.</title>
        <authorList>
            <person name="Reynolds N.K."/>
            <person name="Stajich J.E."/>
            <person name="Barry K."/>
            <person name="Grigoriev I.V."/>
            <person name="Crous P."/>
            <person name="Smith M.E."/>
        </authorList>
    </citation>
    <scope>NUCLEOTIDE SEQUENCE</scope>
    <source>
        <strain evidence="1">CBS 109366</strain>
    </source>
</reference>
<evidence type="ECO:0000313" key="2">
    <source>
        <dbReference type="Proteomes" id="UP001140234"/>
    </source>
</evidence>